<dbReference type="PANTHER" id="PTHR36836:SF1">
    <property type="entry name" value="COLANIC ACID BIOSYNTHESIS PROTEIN WCAK"/>
    <property type="match status" value="1"/>
</dbReference>
<dbReference type="EMBL" id="QRZC01000006">
    <property type="protein sequence ID" value="RGV43539.1"/>
    <property type="molecule type" value="Genomic_DNA"/>
</dbReference>
<reference evidence="3 4" key="1">
    <citation type="submission" date="2018-08" db="EMBL/GenBank/DDBJ databases">
        <title>A genome reference for cultivated species of the human gut microbiota.</title>
        <authorList>
            <person name="Zou Y."/>
            <person name="Xue W."/>
            <person name="Luo G."/>
        </authorList>
    </citation>
    <scope>NUCLEOTIDE SEQUENCE [LARGE SCALE GENOMIC DNA]</scope>
    <source>
        <strain evidence="3 4">AF14-42</strain>
    </source>
</reference>
<protein>
    <submittedName>
        <fullName evidence="3">Polysaccharide pyruvyl transferase family protein</fullName>
    </submittedName>
</protein>
<accession>A0A412XIP6</accession>
<evidence type="ECO:0000313" key="3">
    <source>
        <dbReference type="EMBL" id="RGV43539.1"/>
    </source>
</evidence>
<dbReference type="InterPro" id="IPR007345">
    <property type="entry name" value="Polysacch_pyruvyl_Trfase"/>
</dbReference>
<dbReference type="Pfam" id="PF04230">
    <property type="entry name" value="PS_pyruv_trans"/>
    <property type="match status" value="1"/>
</dbReference>
<evidence type="ECO:0000259" key="1">
    <source>
        <dbReference type="Pfam" id="PF04230"/>
    </source>
</evidence>
<dbReference type="EMBL" id="WCTJ01000041">
    <property type="protein sequence ID" value="KAB4248068.1"/>
    <property type="molecule type" value="Genomic_DNA"/>
</dbReference>
<name>A0A412XIP6_BACUN</name>
<proteinExistence type="predicted"/>
<dbReference type="Proteomes" id="UP000487989">
    <property type="component" value="Unassembled WGS sequence"/>
</dbReference>
<dbReference type="RefSeq" id="WP_117866358.1">
    <property type="nucleotide sequence ID" value="NZ_CAKOCG010000008.1"/>
</dbReference>
<organism evidence="3 4">
    <name type="scientific">Bacteroides uniformis</name>
    <dbReference type="NCBI Taxonomy" id="820"/>
    <lineage>
        <taxon>Bacteria</taxon>
        <taxon>Pseudomonadati</taxon>
        <taxon>Bacteroidota</taxon>
        <taxon>Bacteroidia</taxon>
        <taxon>Bacteroidales</taxon>
        <taxon>Bacteroidaceae</taxon>
        <taxon>Bacteroides</taxon>
    </lineage>
</organism>
<evidence type="ECO:0000313" key="2">
    <source>
        <dbReference type="EMBL" id="KAB4248068.1"/>
    </source>
</evidence>
<dbReference type="GO" id="GO:0016740">
    <property type="term" value="F:transferase activity"/>
    <property type="evidence" value="ECO:0007669"/>
    <property type="project" value="UniProtKB-KW"/>
</dbReference>
<evidence type="ECO:0000313" key="5">
    <source>
        <dbReference type="Proteomes" id="UP000487989"/>
    </source>
</evidence>
<gene>
    <name evidence="3" type="ORF">DWW14_06165</name>
    <name evidence="2" type="ORF">GAP48_19125</name>
</gene>
<sequence length="388" mass="44317">MKIYFPIHLDGGNRGCEAIAKGTAVILGKPREDLVGLCSNLELDKRLGTNKFVSLWQSPLWLKVCSKFYYKLKSFFMKDESELTQLYFECHYNMFLSKMESEDILFSTGGDMLCYGNNEVIYTNEKVRARGLKSVLWGCSIGKKDLTPEKIETLKHFSLIYARESLTATMLKQELNLKNIVTFPDPAFVLEPEKVELPDCFDIGEVVGVNLSNYVLGGFDFHSSLGKDVIALIDAIINLSNRHILLIPHVMWNNQDDRIVSRIIYDKYKNTRRVHLLDSDSLNYCQLRYVISKCFIFIGARTHAMISAYSTCVPSVALGYSIKSVGIATDLSMPVDTVVDSKQYHPGALEKAYNYVEENVTEIRRELEMIIPEYKKSAYELREIINRL</sequence>
<dbReference type="AlphaFoldDB" id="A0A412XIP6"/>
<keyword evidence="3" id="KW-0808">Transferase</keyword>
<feature type="domain" description="Polysaccharide pyruvyl transferase" evidence="1">
    <location>
        <begin position="13"/>
        <end position="321"/>
    </location>
</feature>
<comment type="caution">
    <text evidence="3">The sequence shown here is derived from an EMBL/GenBank/DDBJ whole genome shotgun (WGS) entry which is preliminary data.</text>
</comment>
<dbReference type="Proteomes" id="UP000285343">
    <property type="component" value="Unassembled WGS sequence"/>
</dbReference>
<reference evidence="2 5" key="2">
    <citation type="journal article" date="2019" name="Nat. Med.">
        <title>A library of human gut bacterial isolates paired with longitudinal multiomics data enables mechanistic microbiome research.</title>
        <authorList>
            <person name="Poyet M."/>
            <person name="Groussin M."/>
            <person name="Gibbons S.M."/>
            <person name="Avila-Pacheco J."/>
            <person name="Jiang X."/>
            <person name="Kearney S.M."/>
            <person name="Perrotta A.R."/>
            <person name="Berdy B."/>
            <person name="Zhao S."/>
            <person name="Lieberman T.D."/>
            <person name="Swanson P.K."/>
            <person name="Smith M."/>
            <person name="Roesemann S."/>
            <person name="Alexander J.E."/>
            <person name="Rich S.A."/>
            <person name="Livny J."/>
            <person name="Vlamakis H."/>
            <person name="Clish C."/>
            <person name="Bullock K."/>
            <person name="Deik A."/>
            <person name="Scott J."/>
            <person name="Pierce K.A."/>
            <person name="Xavier R.J."/>
            <person name="Alm E.J."/>
        </authorList>
    </citation>
    <scope>NUCLEOTIDE SEQUENCE [LARGE SCALE GENOMIC DNA]</scope>
    <source>
        <strain evidence="2 5">BIOML-A3</strain>
    </source>
</reference>
<evidence type="ECO:0000313" key="4">
    <source>
        <dbReference type="Proteomes" id="UP000285343"/>
    </source>
</evidence>
<dbReference type="PANTHER" id="PTHR36836">
    <property type="entry name" value="COLANIC ACID BIOSYNTHESIS PROTEIN WCAK"/>
    <property type="match status" value="1"/>
</dbReference>